<sequence>MRVLVMTTPDPSHLATLVPVAWALRTAGHEVLVLGRPDSAEPARTAGLNFVSLGELFDTEQMVLSDLAPGKRPLESRPRGTKGGFGGVWIEHAKSMVEDYLGFARSFRPELIISDPLEYSALILGALLRVPVVHHRWGVDPIGTPRLPAAREELRGTCQSLGLETLPEPTVVLDSCPGALQLPELKPETPVRYVPFNGSEMLPSWLRAEWDRRDSRSKRVAVSLGRRTLVYNGVPFVRALLCSFAEMQDVELIATVGAEYRERIGPVPANVRMVDPVPLHLLLGSCDAIITHGGAATTMTATLFGLPQLVLPQMADCFAHGDRLAATGAGISFDTVTAQDDAGLLREALTQLLTDPRYAEAAGSLRTEMEGMPSPAQIASDLEQLALSRAHS</sequence>
<accession>A0A0A0R9Y1</accession>
<dbReference type="CDD" id="cd03784">
    <property type="entry name" value="GT1_Gtf-like"/>
    <property type="match status" value="1"/>
</dbReference>
<feature type="domain" description="Erythromycin biosynthesis protein CIII-like C-terminal" evidence="4">
    <location>
        <begin position="244"/>
        <end position="385"/>
    </location>
</feature>
<keyword evidence="3" id="KW-0808">Transferase</keyword>
<dbReference type="InterPro" id="IPR048284">
    <property type="entry name" value="EryCIII-like_N"/>
</dbReference>
<evidence type="ECO:0000256" key="1">
    <source>
        <dbReference type="ARBA" id="ARBA00006962"/>
    </source>
</evidence>
<dbReference type="EMBL" id="KM264312">
    <property type="protein sequence ID" value="AIU99217.1"/>
    <property type="molecule type" value="Genomic_DNA"/>
</dbReference>
<evidence type="ECO:0000256" key="2">
    <source>
        <dbReference type="ARBA" id="ARBA00022676"/>
    </source>
</evidence>
<dbReference type="GO" id="GO:0016758">
    <property type="term" value="F:hexosyltransferase activity"/>
    <property type="evidence" value="ECO:0007669"/>
    <property type="project" value="UniProtKB-ARBA"/>
</dbReference>
<evidence type="ECO:0000313" key="6">
    <source>
        <dbReference type="EMBL" id="AIU99217.1"/>
    </source>
</evidence>
<dbReference type="Gene3D" id="3.40.50.2000">
    <property type="entry name" value="Glycogen Phosphorylase B"/>
    <property type="match status" value="2"/>
</dbReference>
<comment type="similarity">
    <text evidence="1">Belongs to the glycosyltransferase 28 family.</text>
</comment>
<evidence type="ECO:0000259" key="4">
    <source>
        <dbReference type="Pfam" id="PF06722"/>
    </source>
</evidence>
<dbReference type="InterPro" id="IPR002213">
    <property type="entry name" value="UDP_glucos_trans"/>
</dbReference>
<dbReference type="GO" id="GO:0017000">
    <property type="term" value="P:antibiotic biosynthetic process"/>
    <property type="evidence" value="ECO:0007669"/>
    <property type="project" value="UniProtKB-ARBA"/>
</dbReference>
<protein>
    <submittedName>
        <fullName evidence="6">ChaGT1</fullName>
    </submittedName>
</protein>
<dbReference type="GO" id="GO:0008194">
    <property type="term" value="F:UDP-glycosyltransferase activity"/>
    <property type="evidence" value="ECO:0007669"/>
    <property type="project" value="InterPro"/>
</dbReference>
<dbReference type="AlphaFoldDB" id="A0A0A0R9Y1"/>
<organism evidence="6">
    <name type="scientific">Streptomyces chattanoogensis</name>
    <dbReference type="NCBI Taxonomy" id="66876"/>
    <lineage>
        <taxon>Bacteria</taxon>
        <taxon>Bacillati</taxon>
        <taxon>Actinomycetota</taxon>
        <taxon>Actinomycetes</taxon>
        <taxon>Kitasatosporales</taxon>
        <taxon>Streptomycetaceae</taxon>
        <taxon>Streptomyces</taxon>
    </lineage>
</organism>
<dbReference type="Pfam" id="PF06722">
    <property type="entry name" value="EryCIII-like_C"/>
    <property type="match status" value="1"/>
</dbReference>
<dbReference type="InterPro" id="IPR050426">
    <property type="entry name" value="Glycosyltransferase_28"/>
</dbReference>
<name>A0A0A0R9Y1_9ACTN</name>
<evidence type="ECO:0000256" key="3">
    <source>
        <dbReference type="ARBA" id="ARBA00022679"/>
    </source>
</evidence>
<reference evidence="6" key="1">
    <citation type="submission" date="2014-08" db="EMBL/GenBank/DDBJ databases">
        <title>Characterization of a cryptic gene cluster for angucycline antibiotics by genome mining.</title>
        <authorList>
            <person name="Zhou Z."/>
            <person name="Xu Q."/>
        </authorList>
    </citation>
    <scope>NUCLEOTIDE SEQUENCE</scope>
    <source>
        <strain evidence="6">L10</strain>
    </source>
</reference>
<dbReference type="PANTHER" id="PTHR48050">
    <property type="entry name" value="STEROL 3-BETA-GLUCOSYLTRANSFERASE"/>
    <property type="match status" value="1"/>
</dbReference>
<feature type="domain" description="Erythromycin biosynthesis protein CIII-like N-terminal" evidence="5">
    <location>
        <begin position="22"/>
        <end position="225"/>
    </location>
</feature>
<dbReference type="SUPFAM" id="SSF53756">
    <property type="entry name" value="UDP-Glycosyltransferase/glycogen phosphorylase"/>
    <property type="match status" value="1"/>
</dbReference>
<proteinExistence type="inferred from homology"/>
<keyword evidence="2" id="KW-0328">Glycosyltransferase</keyword>
<dbReference type="Pfam" id="PF21036">
    <property type="entry name" value="EryCIII-like_N"/>
    <property type="match status" value="1"/>
</dbReference>
<dbReference type="InterPro" id="IPR010610">
    <property type="entry name" value="EryCIII-like_C"/>
</dbReference>
<dbReference type="PANTHER" id="PTHR48050:SF13">
    <property type="entry name" value="STEROL 3-BETA-GLUCOSYLTRANSFERASE UGT80A2"/>
    <property type="match status" value="1"/>
</dbReference>
<gene>
    <name evidence="6" type="primary">chaGT1</name>
</gene>
<evidence type="ECO:0000259" key="5">
    <source>
        <dbReference type="Pfam" id="PF21036"/>
    </source>
</evidence>